<dbReference type="AlphaFoldDB" id="A0ABD5UCI4"/>
<proteinExistence type="predicted"/>
<gene>
    <name evidence="2" type="ORF">ACFQHK_16965</name>
</gene>
<name>A0ABD5UCI4_9EURY</name>
<keyword evidence="1" id="KW-1133">Transmembrane helix</keyword>
<keyword evidence="3" id="KW-1185">Reference proteome</keyword>
<dbReference type="RefSeq" id="WP_304449891.1">
    <property type="nucleotide sequence ID" value="NZ_JARRAH010000003.1"/>
</dbReference>
<dbReference type="Proteomes" id="UP001596406">
    <property type="component" value="Unassembled WGS sequence"/>
</dbReference>
<reference evidence="2 3" key="1">
    <citation type="journal article" date="2019" name="Int. J. Syst. Evol. Microbiol.">
        <title>The Global Catalogue of Microorganisms (GCM) 10K type strain sequencing project: providing services to taxonomists for standard genome sequencing and annotation.</title>
        <authorList>
            <consortium name="The Broad Institute Genomics Platform"/>
            <consortium name="The Broad Institute Genome Sequencing Center for Infectious Disease"/>
            <person name="Wu L."/>
            <person name="Ma J."/>
        </authorList>
    </citation>
    <scope>NUCLEOTIDE SEQUENCE [LARGE SCALE GENOMIC DNA]</scope>
    <source>
        <strain evidence="2 3">PSRA2</strain>
    </source>
</reference>
<keyword evidence="1" id="KW-0812">Transmembrane</keyword>
<evidence type="ECO:0000313" key="3">
    <source>
        <dbReference type="Proteomes" id="UP001596406"/>
    </source>
</evidence>
<accession>A0ABD5UCI4</accession>
<feature type="transmembrane region" description="Helical" evidence="1">
    <location>
        <begin position="9"/>
        <end position="29"/>
    </location>
</feature>
<organism evidence="2 3">
    <name type="scientific">Halomarina ordinaria</name>
    <dbReference type="NCBI Taxonomy" id="3033939"/>
    <lineage>
        <taxon>Archaea</taxon>
        <taxon>Methanobacteriati</taxon>
        <taxon>Methanobacteriota</taxon>
        <taxon>Stenosarchaea group</taxon>
        <taxon>Halobacteria</taxon>
        <taxon>Halobacteriales</taxon>
        <taxon>Natronomonadaceae</taxon>
        <taxon>Halomarina</taxon>
    </lineage>
</organism>
<feature type="transmembrane region" description="Helical" evidence="1">
    <location>
        <begin position="35"/>
        <end position="54"/>
    </location>
</feature>
<evidence type="ECO:0008006" key="4">
    <source>
        <dbReference type="Google" id="ProtNLM"/>
    </source>
</evidence>
<dbReference type="EMBL" id="JBHSXM010000003">
    <property type="protein sequence ID" value="MFC6838174.1"/>
    <property type="molecule type" value="Genomic_DNA"/>
</dbReference>
<sequence>MFEALLEDVGFLLFGVGAIGAVAVLAVWMTGLIPLTVTAALMLLFTLGCLGGLFKHLLDAMGGPESPAR</sequence>
<keyword evidence="1" id="KW-0472">Membrane</keyword>
<evidence type="ECO:0000256" key="1">
    <source>
        <dbReference type="SAM" id="Phobius"/>
    </source>
</evidence>
<protein>
    <recommendedName>
        <fullName evidence="4">Major facilitator superfamily (MFS) profile domain-containing protein</fullName>
    </recommendedName>
</protein>
<evidence type="ECO:0000313" key="2">
    <source>
        <dbReference type="EMBL" id="MFC6838174.1"/>
    </source>
</evidence>
<comment type="caution">
    <text evidence="2">The sequence shown here is derived from an EMBL/GenBank/DDBJ whole genome shotgun (WGS) entry which is preliminary data.</text>
</comment>